<dbReference type="Gene3D" id="3.40.50.150">
    <property type="entry name" value="Vaccinia Virus protein VP39"/>
    <property type="match status" value="1"/>
</dbReference>
<reference evidence="4" key="1">
    <citation type="submission" date="2013-11" db="EMBL/GenBank/DDBJ databases">
        <title>Draft genome sequence from a member of Zhouia, isolated tidal flat.</title>
        <authorList>
            <person name="Jin H."/>
            <person name="Jeon C.O."/>
        </authorList>
    </citation>
    <scope>NUCLEOTIDE SEQUENCE [LARGE SCALE GENOMIC DNA]</scope>
    <source>
        <strain evidence="4">AD3</strain>
    </source>
</reference>
<evidence type="ECO:0000313" key="4">
    <source>
        <dbReference type="Proteomes" id="UP000018850"/>
    </source>
</evidence>
<keyword evidence="4" id="KW-1185">Reference proteome</keyword>
<protein>
    <submittedName>
        <fullName evidence="3">Uncharacterized protein</fullName>
    </submittedName>
</protein>
<gene>
    <name evidence="3" type="ORF">P278_08790</name>
</gene>
<dbReference type="eggNOG" id="COG2265">
    <property type="taxonomic scope" value="Bacteria"/>
</dbReference>
<dbReference type="PATRIC" id="fig|1286632.3.peg.877"/>
<feature type="domain" description="PG-1098 ferredoxin-like" evidence="2">
    <location>
        <begin position="278"/>
        <end position="321"/>
    </location>
</feature>
<dbReference type="Pfam" id="PF22013">
    <property type="entry name" value="PG_1098_Fer"/>
    <property type="match status" value="1"/>
</dbReference>
<dbReference type="InterPro" id="IPR029063">
    <property type="entry name" value="SAM-dependent_MTases_sf"/>
</dbReference>
<dbReference type="RefSeq" id="WP_038262943.1">
    <property type="nucleotide sequence ID" value="NZ_AYXY01000014.1"/>
</dbReference>
<name>W2UPS4_9FLAO</name>
<evidence type="ECO:0000259" key="1">
    <source>
        <dbReference type="Pfam" id="PF18096"/>
    </source>
</evidence>
<dbReference type="Pfam" id="PF18096">
    <property type="entry name" value="Thump_like"/>
    <property type="match status" value="1"/>
</dbReference>
<accession>W2UPS4</accession>
<dbReference type="EMBL" id="AYXY01000014">
    <property type="protein sequence ID" value="ETN96185.1"/>
    <property type="molecule type" value="Genomic_DNA"/>
</dbReference>
<dbReference type="Gene3D" id="1.10.10.1110">
    <property type="entry name" value="Methyltransferase PG1098, N-terminal domain"/>
    <property type="match status" value="1"/>
</dbReference>
<dbReference type="AlphaFoldDB" id="W2UPS4"/>
<evidence type="ECO:0000259" key="2">
    <source>
        <dbReference type="Pfam" id="PF22013"/>
    </source>
</evidence>
<dbReference type="CDD" id="cd02440">
    <property type="entry name" value="AdoMet_MTases"/>
    <property type="match status" value="1"/>
</dbReference>
<dbReference type="Proteomes" id="UP000018850">
    <property type="component" value="Unassembled WGS sequence"/>
</dbReference>
<dbReference type="InterPro" id="IPR041497">
    <property type="entry name" value="Thump-like"/>
</dbReference>
<evidence type="ECO:0000313" key="3">
    <source>
        <dbReference type="EMBL" id="ETN96185.1"/>
    </source>
</evidence>
<proteinExistence type="predicted"/>
<comment type="caution">
    <text evidence="3">The sequence shown here is derived from an EMBL/GenBank/DDBJ whole genome shotgun (WGS) entry which is preliminary data.</text>
</comment>
<dbReference type="InterPro" id="IPR054168">
    <property type="entry name" value="PG_1098_Fer"/>
</dbReference>
<reference evidence="3 4" key="2">
    <citation type="journal article" date="2016" name="Genome Announc.">
        <title>Draft Genome Sequence of Zhouia amylolytica AD3, Isolated from Tidal Flat Sediment.</title>
        <authorList>
            <person name="Jia B."/>
            <person name="Jin H.M."/>
            <person name="Lee H.J."/>
            <person name="Jeon C.O."/>
        </authorList>
    </citation>
    <scope>NUCLEOTIDE SEQUENCE [LARGE SCALE GENOMIC DNA]</scope>
    <source>
        <strain evidence="3 4">AD3</strain>
    </source>
</reference>
<organism evidence="3 4">
    <name type="scientific">Zhouia amylolytica AD3</name>
    <dbReference type="NCBI Taxonomy" id="1286632"/>
    <lineage>
        <taxon>Bacteria</taxon>
        <taxon>Pseudomonadati</taxon>
        <taxon>Bacteroidota</taxon>
        <taxon>Flavobacteriia</taxon>
        <taxon>Flavobacteriales</taxon>
        <taxon>Flavobacteriaceae</taxon>
        <taxon>Zhouia</taxon>
    </lineage>
</organism>
<dbReference type="STRING" id="376730.SAMN04487906_3145"/>
<dbReference type="SUPFAM" id="SSF53335">
    <property type="entry name" value="S-adenosyl-L-methionine-dependent methyltransferases"/>
    <property type="match status" value="1"/>
</dbReference>
<sequence>MNTNILNTDVQDFILKNISTDILSILLKRQLFETVSNQELVEQIEAKIRCKKKLPLWYETPRIFYPNKLNIEQTSSEKTARYKANLFSGKSFIDLTGGFGVDDYYFSKSFDQVIHCELNAELSKIAAYNFSMLNANNISCINEDGIQYLVNTKSKFDCIYVDPSRRNEIKGKVFKLEDCLPNIPEHIDLLMEKGKVLIIKTSPMLDISIGLKELKHCKQLHIIALNNEVKELLWILSKSASTLEKITTVNIGVNEEKFEFSPEDIQQSRTNYSPPLKYLYEPNSAIMKSGAFSLISETYNTPKLHEHSHLYTSNVLVDEFPGRKFTIDKTTPYNPKSLRKIMGNSKANIATRNFPENPDQIKKRLKLKDGGTLYLFFTTDIENNKIVLWCTKTG</sequence>
<feature type="domain" description="THUMP-like" evidence="1">
    <location>
        <begin position="322"/>
        <end position="392"/>
    </location>
</feature>